<feature type="binding site" evidence="8">
    <location>
        <position position="53"/>
    </location>
    <ligand>
        <name>Zn(2+)</name>
        <dbReference type="ChEBI" id="CHEBI:29105"/>
        <note>catalytic</note>
    </ligand>
</feature>
<dbReference type="FunFam" id="3.40.140.10:FF:000005">
    <property type="entry name" value="tRNA-specific adenosine deaminase"/>
    <property type="match status" value="1"/>
</dbReference>
<dbReference type="GO" id="GO:0002100">
    <property type="term" value="P:tRNA wobble adenosine to inosine editing"/>
    <property type="evidence" value="ECO:0007669"/>
    <property type="project" value="UniProtKB-UniRule"/>
</dbReference>
<evidence type="ECO:0000256" key="3">
    <source>
        <dbReference type="ARBA" id="ARBA00022694"/>
    </source>
</evidence>
<feature type="binding site" evidence="8">
    <location>
        <position position="86"/>
    </location>
    <ligand>
        <name>Zn(2+)</name>
        <dbReference type="ChEBI" id="CHEBI:29105"/>
        <note>catalytic</note>
    </ligand>
</feature>
<dbReference type="PROSITE" id="PS51747">
    <property type="entry name" value="CYT_DCMP_DEAMINASES_2"/>
    <property type="match status" value="1"/>
</dbReference>
<evidence type="ECO:0000313" key="11">
    <source>
        <dbReference type="Proteomes" id="UP000886857"/>
    </source>
</evidence>
<dbReference type="PANTHER" id="PTHR11079:SF202">
    <property type="entry name" value="TRNA-SPECIFIC ADENOSINE DEAMINASE"/>
    <property type="match status" value="1"/>
</dbReference>
<evidence type="ECO:0000256" key="6">
    <source>
        <dbReference type="ARBA" id="ARBA00022833"/>
    </source>
</evidence>
<keyword evidence="4 8" id="KW-0479">Metal-binding</keyword>
<gene>
    <name evidence="8" type="primary">tadA</name>
    <name evidence="10" type="ORF">IAC73_02925</name>
</gene>
<feature type="binding site" evidence="8">
    <location>
        <position position="83"/>
    </location>
    <ligand>
        <name>Zn(2+)</name>
        <dbReference type="ChEBI" id="CHEBI:29105"/>
        <note>catalytic</note>
    </ligand>
</feature>
<protein>
    <recommendedName>
        <fullName evidence="8">tRNA-specific adenosine deaminase</fullName>
        <ecNumber evidence="8">3.5.4.33</ecNumber>
    </recommendedName>
</protein>
<comment type="caution">
    <text evidence="10">The sequence shown here is derived from an EMBL/GenBank/DDBJ whole genome shotgun (WGS) entry which is preliminary data.</text>
</comment>
<dbReference type="Gene3D" id="3.40.140.10">
    <property type="entry name" value="Cytidine Deaminase, domain 2"/>
    <property type="match status" value="1"/>
</dbReference>
<dbReference type="EC" id="3.5.4.33" evidence="8"/>
<proteinExistence type="inferred from homology"/>
<dbReference type="CDD" id="cd01285">
    <property type="entry name" value="nucleoside_deaminase"/>
    <property type="match status" value="1"/>
</dbReference>
<evidence type="ECO:0000256" key="8">
    <source>
        <dbReference type="HAMAP-Rule" id="MF_00972"/>
    </source>
</evidence>
<comment type="cofactor">
    <cofactor evidence="8">
        <name>Zn(2+)</name>
        <dbReference type="ChEBI" id="CHEBI:29105"/>
    </cofactor>
    <text evidence="8">Binds 1 zinc ion per subunit.</text>
</comment>
<dbReference type="GO" id="GO:0008270">
    <property type="term" value="F:zinc ion binding"/>
    <property type="evidence" value="ECO:0007669"/>
    <property type="project" value="UniProtKB-UniRule"/>
</dbReference>
<evidence type="ECO:0000313" key="10">
    <source>
        <dbReference type="EMBL" id="HIU98779.1"/>
    </source>
</evidence>
<dbReference type="PANTHER" id="PTHR11079">
    <property type="entry name" value="CYTOSINE DEAMINASE FAMILY MEMBER"/>
    <property type="match status" value="1"/>
</dbReference>
<dbReference type="EMBL" id="DVOE01000044">
    <property type="protein sequence ID" value="HIU98779.1"/>
    <property type="molecule type" value="Genomic_DNA"/>
</dbReference>
<dbReference type="AlphaFoldDB" id="A0A9D1SVZ8"/>
<keyword evidence="6 8" id="KW-0862">Zinc</keyword>
<dbReference type="Proteomes" id="UP000886857">
    <property type="component" value="Unassembled WGS sequence"/>
</dbReference>
<dbReference type="InterPro" id="IPR016192">
    <property type="entry name" value="APOBEC/CMP_deaminase_Zn-bd"/>
</dbReference>
<evidence type="ECO:0000256" key="1">
    <source>
        <dbReference type="ARBA" id="ARBA00010669"/>
    </source>
</evidence>
<evidence type="ECO:0000256" key="2">
    <source>
        <dbReference type="ARBA" id="ARBA00011738"/>
    </source>
</evidence>
<dbReference type="PROSITE" id="PS00903">
    <property type="entry name" value="CYT_DCMP_DEAMINASES_1"/>
    <property type="match status" value="1"/>
</dbReference>
<feature type="domain" description="CMP/dCMP-type deaminase" evidence="9">
    <location>
        <begin position="2"/>
        <end position="125"/>
    </location>
</feature>
<comment type="catalytic activity">
    <reaction evidence="7 8">
        <text>adenosine(34) in tRNA + H2O + H(+) = inosine(34) in tRNA + NH4(+)</text>
        <dbReference type="Rhea" id="RHEA:43168"/>
        <dbReference type="Rhea" id="RHEA-COMP:10373"/>
        <dbReference type="Rhea" id="RHEA-COMP:10374"/>
        <dbReference type="ChEBI" id="CHEBI:15377"/>
        <dbReference type="ChEBI" id="CHEBI:15378"/>
        <dbReference type="ChEBI" id="CHEBI:28938"/>
        <dbReference type="ChEBI" id="CHEBI:74411"/>
        <dbReference type="ChEBI" id="CHEBI:82852"/>
        <dbReference type="EC" id="3.5.4.33"/>
    </reaction>
</comment>
<comment type="subunit">
    <text evidence="2 8">Homodimer.</text>
</comment>
<dbReference type="SUPFAM" id="SSF53927">
    <property type="entry name" value="Cytidine deaminase-like"/>
    <property type="match status" value="1"/>
</dbReference>
<evidence type="ECO:0000259" key="9">
    <source>
        <dbReference type="PROSITE" id="PS51747"/>
    </source>
</evidence>
<evidence type="ECO:0000256" key="7">
    <source>
        <dbReference type="ARBA" id="ARBA00048045"/>
    </source>
</evidence>
<accession>A0A9D1SVZ8</accession>
<feature type="active site" description="Proton donor" evidence="8">
    <location>
        <position position="55"/>
    </location>
</feature>
<evidence type="ECO:0000256" key="5">
    <source>
        <dbReference type="ARBA" id="ARBA00022801"/>
    </source>
</evidence>
<comment type="similarity">
    <text evidence="1">Belongs to the cytidine and deoxycytidylate deaminase family. ADAT2 subfamily.</text>
</comment>
<dbReference type="InterPro" id="IPR002125">
    <property type="entry name" value="CMP_dCMP_dom"/>
</dbReference>
<keyword evidence="5 8" id="KW-0378">Hydrolase</keyword>
<keyword evidence="3 8" id="KW-0819">tRNA processing</keyword>
<dbReference type="InterPro" id="IPR028883">
    <property type="entry name" value="tRNA_aden_deaminase"/>
</dbReference>
<dbReference type="HAMAP" id="MF_00972">
    <property type="entry name" value="tRNA_aden_deaminase"/>
    <property type="match status" value="1"/>
</dbReference>
<name>A0A9D1SVZ8_9FIRM</name>
<organism evidence="10 11">
    <name type="scientific">Candidatus Limadaptatus stercoripullorum</name>
    <dbReference type="NCBI Taxonomy" id="2840846"/>
    <lineage>
        <taxon>Bacteria</taxon>
        <taxon>Bacillati</taxon>
        <taxon>Bacillota</taxon>
        <taxon>Clostridia</taxon>
        <taxon>Eubacteriales</taxon>
        <taxon>Candidatus Limadaptatus</taxon>
    </lineage>
</organism>
<reference evidence="10" key="1">
    <citation type="submission" date="2020-10" db="EMBL/GenBank/DDBJ databases">
        <authorList>
            <person name="Gilroy R."/>
        </authorList>
    </citation>
    <scope>NUCLEOTIDE SEQUENCE</scope>
    <source>
        <strain evidence="10">10406</strain>
    </source>
</reference>
<evidence type="ECO:0000256" key="4">
    <source>
        <dbReference type="ARBA" id="ARBA00022723"/>
    </source>
</evidence>
<dbReference type="Pfam" id="PF00383">
    <property type="entry name" value="dCMP_cyt_deam_1"/>
    <property type="match status" value="1"/>
</dbReference>
<dbReference type="InterPro" id="IPR016193">
    <property type="entry name" value="Cytidine_deaminase-like"/>
</dbReference>
<sequence length="157" mass="17217">MTRDEKFMREALRLAAECAAEDEVPVGCVVVRGDEIVAGSGNRKEREGSATRHAEMVALESAARALGNWWLEDCEVFVTLEPCPMCAHAMTLSRVKRVVFGAFDPKCGAAGSRVDLFAPGLFNHDIEVTGGVLREECADILGEFFRQKRKRAKGGEE</sequence>
<comment type="function">
    <text evidence="8">Catalyzes the deamination of adenosine to inosine at the wobble position 34 of tRNA(Arg2).</text>
</comment>
<dbReference type="NCBIfam" id="NF008113">
    <property type="entry name" value="PRK10860.1"/>
    <property type="match status" value="1"/>
</dbReference>
<reference evidence="10" key="2">
    <citation type="journal article" date="2021" name="PeerJ">
        <title>Extensive microbial diversity within the chicken gut microbiome revealed by metagenomics and culture.</title>
        <authorList>
            <person name="Gilroy R."/>
            <person name="Ravi A."/>
            <person name="Getino M."/>
            <person name="Pursley I."/>
            <person name="Horton D.L."/>
            <person name="Alikhan N.F."/>
            <person name="Baker D."/>
            <person name="Gharbi K."/>
            <person name="Hall N."/>
            <person name="Watson M."/>
            <person name="Adriaenssens E.M."/>
            <person name="Foster-Nyarko E."/>
            <person name="Jarju S."/>
            <person name="Secka A."/>
            <person name="Antonio M."/>
            <person name="Oren A."/>
            <person name="Chaudhuri R.R."/>
            <person name="La Ragione R."/>
            <person name="Hildebrand F."/>
            <person name="Pallen M.J."/>
        </authorList>
    </citation>
    <scope>NUCLEOTIDE SEQUENCE</scope>
    <source>
        <strain evidence="10">10406</strain>
    </source>
</reference>
<dbReference type="GO" id="GO:0052717">
    <property type="term" value="F:tRNA-specific adenosine-34 deaminase activity"/>
    <property type="evidence" value="ECO:0007669"/>
    <property type="project" value="UniProtKB-UniRule"/>
</dbReference>